<dbReference type="Proteomes" id="UP000215931">
    <property type="component" value="Unassembled WGS sequence"/>
</dbReference>
<evidence type="ECO:0000313" key="2">
    <source>
        <dbReference type="Proteomes" id="UP000215931"/>
    </source>
</evidence>
<evidence type="ECO:0008006" key="3">
    <source>
        <dbReference type="Google" id="ProtNLM"/>
    </source>
</evidence>
<evidence type="ECO:0000313" key="1">
    <source>
        <dbReference type="EMBL" id="PAP95058.1"/>
    </source>
</evidence>
<proteinExistence type="predicted"/>
<reference evidence="1 2" key="1">
    <citation type="submission" date="2017-08" db="EMBL/GenBank/DDBJ databases">
        <title>Mesorhizobium wenxinae sp. nov., a novel rhizobial species isolated from root nodules of chickpea (Cicer arietinum L.).</title>
        <authorList>
            <person name="Zhang J."/>
        </authorList>
    </citation>
    <scope>NUCLEOTIDE SEQUENCE [LARGE SCALE GENOMIC DNA]</scope>
    <source>
        <strain evidence="2">WYCCWR 10019</strain>
    </source>
</reference>
<dbReference type="EMBL" id="NPKH01000020">
    <property type="protein sequence ID" value="PAP95058.1"/>
    <property type="molecule type" value="Genomic_DNA"/>
</dbReference>
<comment type="caution">
    <text evidence="1">The sequence shown here is derived from an EMBL/GenBank/DDBJ whole genome shotgun (WGS) entry which is preliminary data.</text>
</comment>
<keyword evidence="2" id="KW-1185">Reference proteome</keyword>
<accession>A0A271KGY2</accession>
<organism evidence="1 2">
    <name type="scientific">Mesorhizobium wenxiniae</name>
    <dbReference type="NCBI Taxonomy" id="2014805"/>
    <lineage>
        <taxon>Bacteria</taxon>
        <taxon>Pseudomonadati</taxon>
        <taxon>Pseudomonadota</taxon>
        <taxon>Alphaproteobacteria</taxon>
        <taxon>Hyphomicrobiales</taxon>
        <taxon>Phyllobacteriaceae</taxon>
        <taxon>Mesorhizobium</taxon>
    </lineage>
</organism>
<gene>
    <name evidence="1" type="ORF">CIT31_13290</name>
</gene>
<protein>
    <recommendedName>
        <fullName evidence="3">Histidine phosphatase family protein</fullName>
    </recommendedName>
</protein>
<dbReference type="AlphaFoldDB" id="A0A271KGY2"/>
<name>A0A271KGY2_9HYPH</name>
<sequence>MGPCDAQELKVRAGFRFFGTHPTAILLSSHGGVGTLLLCELLDAPISRSRHQPFPGHFFTFEWPGYEVIHEWRPIAEG</sequence>